<accession>M7ANF0</accession>
<dbReference type="EMBL" id="KB584216">
    <property type="protein sequence ID" value="EMP26064.1"/>
    <property type="molecule type" value="Genomic_DNA"/>
</dbReference>
<gene>
    <name evidence="2" type="ORF">UY3_16855</name>
</gene>
<proteinExistence type="predicted"/>
<dbReference type="Proteomes" id="UP000031443">
    <property type="component" value="Unassembled WGS sequence"/>
</dbReference>
<reference evidence="3" key="1">
    <citation type="journal article" date="2013" name="Nat. Genet.">
        <title>The draft genomes of soft-shell turtle and green sea turtle yield insights into the development and evolution of the turtle-specific body plan.</title>
        <authorList>
            <person name="Wang Z."/>
            <person name="Pascual-Anaya J."/>
            <person name="Zadissa A."/>
            <person name="Li W."/>
            <person name="Niimura Y."/>
            <person name="Huang Z."/>
            <person name="Li C."/>
            <person name="White S."/>
            <person name="Xiong Z."/>
            <person name="Fang D."/>
            <person name="Wang B."/>
            <person name="Ming Y."/>
            <person name="Chen Y."/>
            <person name="Zheng Y."/>
            <person name="Kuraku S."/>
            <person name="Pignatelli M."/>
            <person name="Herrero J."/>
            <person name="Beal K."/>
            <person name="Nozawa M."/>
            <person name="Li Q."/>
            <person name="Wang J."/>
            <person name="Zhang H."/>
            <person name="Yu L."/>
            <person name="Shigenobu S."/>
            <person name="Wang J."/>
            <person name="Liu J."/>
            <person name="Flicek P."/>
            <person name="Searle S."/>
            <person name="Wang J."/>
            <person name="Kuratani S."/>
            <person name="Yin Y."/>
            <person name="Aken B."/>
            <person name="Zhang G."/>
            <person name="Irie N."/>
        </authorList>
    </citation>
    <scope>NUCLEOTIDE SEQUENCE [LARGE SCALE GENOMIC DNA]</scope>
</reference>
<evidence type="ECO:0000256" key="1">
    <source>
        <dbReference type="SAM" id="MobiDB-lite"/>
    </source>
</evidence>
<organism evidence="2 3">
    <name type="scientific">Chelonia mydas</name>
    <name type="common">Green sea-turtle</name>
    <name type="synonym">Chelonia agassizi</name>
    <dbReference type="NCBI Taxonomy" id="8469"/>
    <lineage>
        <taxon>Eukaryota</taxon>
        <taxon>Metazoa</taxon>
        <taxon>Chordata</taxon>
        <taxon>Craniata</taxon>
        <taxon>Vertebrata</taxon>
        <taxon>Euteleostomi</taxon>
        <taxon>Archelosauria</taxon>
        <taxon>Testudinata</taxon>
        <taxon>Testudines</taxon>
        <taxon>Cryptodira</taxon>
        <taxon>Durocryptodira</taxon>
        <taxon>Americhelydia</taxon>
        <taxon>Chelonioidea</taxon>
        <taxon>Cheloniidae</taxon>
        <taxon>Chelonia</taxon>
    </lineage>
</organism>
<keyword evidence="3" id="KW-1185">Reference proteome</keyword>
<evidence type="ECO:0000313" key="3">
    <source>
        <dbReference type="Proteomes" id="UP000031443"/>
    </source>
</evidence>
<dbReference type="AlphaFoldDB" id="M7ANF0"/>
<protein>
    <submittedName>
        <fullName evidence="2">Uncharacterized protein</fullName>
    </submittedName>
</protein>
<sequence length="113" mass="12161">MRMVVVMKNMTMGELLRKGLFNLNLHLPEPLWSLMAVVVKATFSAPYAISIDLGPPSAPVHPLLAYGSAASAYGSIAPAYGSFAHAPKTQTEQRACEGTHRRNHSCSSSCSEE</sequence>
<name>M7ANF0_CHEMY</name>
<feature type="region of interest" description="Disordered" evidence="1">
    <location>
        <begin position="90"/>
        <end position="113"/>
    </location>
</feature>
<evidence type="ECO:0000313" key="2">
    <source>
        <dbReference type="EMBL" id="EMP26064.1"/>
    </source>
</evidence>